<dbReference type="EMBL" id="BKAM01000017">
    <property type="protein sequence ID" value="GEP72425.1"/>
    <property type="molecule type" value="Genomic_DNA"/>
</dbReference>
<dbReference type="Gene3D" id="3.90.70.10">
    <property type="entry name" value="Cysteine proteinases"/>
    <property type="match status" value="1"/>
</dbReference>
<dbReference type="Pfam" id="PF13529">
    <property type="entry name" value="Peptidase_C39_2"/>
    <property type="match status" value="1"/>
</dbReference>
<dbReference type="STRING" id="1423795.FD12_GL000916"/>
<dbReference type="OrthoDB" id="1164310at2"/>
<dbReference type="PANTHER" id="PTHR37806:SF1">
    <property type="entry name" value="PEPTIDASE C39-LIKE DOMAIN-CONTAINING PROTEIN"/>
    <property type="match status" value="1"/>
</dbReference>
<proteinExistence type="predicted"/>
<evidence type="ECO:0000313" key="3">
    <source>
        <dbReference type="Proteomes" id="UP000321569"/>
    </source>
</evidence>
<name>A0A512PMJ7_9LACO</name>
<accession>A0A512PMJ7</accession>
<feature type="domain" description="Peptidase C39-like" evidence="1">
    <location>
        <begin position="6"/>
        <end position="138"/>
    </location>
</feature>
<dbReference type="PANTHER" id="PTHR37806">
    <property type="entry name" value="LMO0724 PROTEIN"/>
    <property type="match status" value="1"/>
</dbReference>
<protein>
    <recommendedName>
        <fullName evidence="1">Peptidase C39-like domain-containing protein</fullName>
    </recommendedName>
</protein>
<dbReference type="RefSeq" id="WP_054747564.1">
    <property type="nucleotide sequence ID" value="NZ_BKAM01000017.1"/>
</dbReference>
<sequence>MPTTKLSVPLITQRPELPTGCEITAVTMMLRYAGANVDKVSLAHEMPYDHFDPNKGFVGDPFTEDGNSIYPPALIELVTKYAGKAVNLSGQPINKLSEYLANTKHPIVTWVGQFDGFNTHALIMTGFDDKVIYYNDCWTGEQTSMPISAFEAIRNHQQKLALSY</sequence>
<dbReference type="Proteomes" id="UP000321569">
    <property type="component" value="Unassembled WGS sequence"/>
</dbReference>
<organism evidence="2 3">
    <name type="scientific">Lentilactobacillus rapi</name>
    <dbReference type="NCBI Taxonomy" id="481723"/>
    <lineage>
        <taxon>Bacteria</taxon>
        <taxon>Bacillati</taxon>
        <taxon>Bacillota</taxon>
        <taxon>Bacilli</taxon>
        <taxon>Lactobacillales</taxon>
        <taxon>Lactobacillaceae</taxon>
        <taxon>Lentilactobacillus</taxon>
    </lineage>
</organism>
<reference evidence="2 3" key="1">
    <citation type="submission" date="2019-07" db="EMBL/GenBank/DDBJ databases">
        <title>Whole genome shotgun sequence of Lactobacillus rapi NBRC 109618.</title>
        <authorList>
            <person name="Hosoyama A."/>
            <person name="Uohara A."/>
            <person name="Ohji S."/>
            <person name="Ichikawa N."/>
        </authorList>
    </citation>
    <scope>NUCLEOTIDE SEQUENCE [LARGE SCALE GENOMIC DNA]</scope>
    <source>
        <strain evidence="2 3">NBRC 109618</strain>
    </source>
</reference>
<dbReference type="InterPro" id="IPR039564">
    <property type="entry name" value="Peptidase_C39-like"/>
</dbReference>
<comment type="caution">
    <text evidence="2">The sequence shown here is derived from an EMBL/GenBank/DDBJ whole genome shotgun (WGS) entry which is preliminary data.</text>
</comment>
<dbReference type="AlphaFoldDB" id="A0A512PMJ7"/>
<gene>
    <name evidence="2" type="ORF">LRA02_12930</name>
</gene>
<evidence type="ECO:0000313" key="2">
    <source>
        <dbReference type="EMBL" id="GEP72425.1"/>
    </source>
</evidence>
<evidence type="ECO:0000259" key="1">
    <source>
        <dbReference type="Pfam" id="PF13529"/>
    </source>
</evidence>